<reference evidence="4" key="1">
    <citation type="submission" date="2022-08" db="EMBL/GenBank/DDBJ databases">
        <title>Novel sulphate-reducing endosymbionts in the free-living metamonad Anaeramoeba.</title>
        <authorList>
            <person name="Jerlstrom-Hultqvist J."/>
            <person name="Cepicka I."/>
            <person name="Gallot-Lavallee L."/>
            <person name="Salas-Leiva D."/>
            <person name="Curtis B.A."/>
            <person name="Zahonova K."/>
            <person name="Pipaliya S."/>
            <person name="Dacks J."/>
            <person name="Roger A.J."/>
        </authorList>
    </citation>
    <scope>NUCLEOTIDE SEQUENCE</scope>
    <source>
        <strain evidence="4">Busselton2</strain>
    </source>
</reference>
<evidence type="ECO:0000256" key="2">
    <source>
        <dbReference type="SAM" id="MobiDB-lite"/>
    </source>
</evidence>
<feature type="domain" description="HTH cro/C1-type" evidence="3">
    <location>
        <begin position="76"/>
        <end position="130"/>
    </location>
</feature>
<dbReference type="PANTHER" id="PTHR10245">
    <property type="entry name" value="ENDOTHELIAL DIFFERENTIATION-RELATED FACTOR 1 MULTIPROTEIN BRIDGING FACTOR 1"/>
    <property type="match status" value="1"/>
</dbReference>
<gene>
    <name evidence="4" type="ORF">M0812_26823</name>
</gene>
<dbReference type="SMART" id="SM00530">
    <property type="entry name" value="HTH_XRE"/>
    <property type="match status" value="1"/>
</dbReference>
<evidence type="ECO:0000313" key="5">
    <source>
        <dbReference type="Proteomes" id="UP001146793"/>
    </source>
</evidence>
<evidence type="ECO:0000256" key="1">
    <source>
        <dbReference type="ARBA" id="ARBA00023125"/>
    </source>
</evidence>
<dbReference type="InterPro" id="IPR001387">
    <property type="entry name" value="Cro/C1-type_HTH"/>
</dbReference>
<protein>
    <submittedName>
        <fullName evidence="4">Endothelial differentiation-related factor</fullName>
    </submittedName>
</protein>
<dbReference type="Proteomes" id="UP001146793">
    <property type="component" value="Unassembled WGS sequence"/>
</dbReference>
<dbReference type="GO" id="GO:0003677">
    <property type="term" value="F:DNA binding"/>
    <property type="evidence" value="ECO:0007669"/>
    <property type="project" value="UniProtKB-KW"/>
</dbReference>
<name>A0AAV7YBN5_9EUKA</name>
<dbReference type="Gene3D" id="1.10.260.40">
    <property type="entry name" value="lambda repressor-like DNA-binding domains"/>
    <property type="match status" value="1"/>
</dbReference>
<dbReference type="InterPro" id="IPR010982">
    <property type="entry name" value="Lambda_DNA-bd_dom_sf"/>
</dbReference>
<dbReference type="SUPFAM" id="SSF47413">
    <property type="entry name" value="lambda repressor-like DNA-binding domains"/>
    <property type="match status" value="1"/>
</dbReference>
<feature type="region of interest" description="Disordered" evidence="2">
    <location>
        <begin position="1"/>
        <end position="50"/>
    </location>
</feature>
<feature type="compositionally biased region" description="Basic residues" evidence="2">
    <location>
        <begin position="20"/>
        <end position="29"/>
    </location>
</feature>
<dbReference type="EMBL" id="JANTQA010000063">
    <property type="protein sequence ID" value="KAJ3427243.1"/>
    <property type="molecule type" value="Genomic_DNA"/>
</dbReference>
<dbReference type="PROSITE" id="PS50943">
    <property type="entry name" value="HTH_CROC1"/>
    <property type="match status" value="1"/>
</dbReference>
<keyword evidence="1" id="KW-0238">DNA-binding</keyword>
<feature type="region of interest" description="Disordered" evidence="2">
    <location>
        <begin position="125"/>
        <end position="164"/>
    </location>
</feature>
<dbReference type="PANTHER" id="PTHR10245:SF15">
    <property type="entry name" value="ENDOTHELIAL DIFFERENTIATION-RELATED FACTOR 1"/>
    <property type="match status" value="1"/>
</dbReference>
<feature type="compositionally biased region" description="Basic residues" evidence="2">
    <location>
        <begin position="143"/>
        <end position="164"/>
    </location>
</feature>
<sequence length="164" mass="18725">MSYGQQDWGVVKIGQGRGRSNQKKKPTKKQKQEAMRSGNVQVRKKNTNEGRKMYQLEHDNEVRKHKTLGVSVGRKILQARNTKKITQKQLAQQCSVKVSVINDYERGKAIPDNRLLTRMERILGVSLRDGSKKKTTTSTSKSGRGRGRGSGKNKKDRRNKSRQY</sequence>
<dbReference type="CDD" id="cd00093">
    <property type="entry name" value="HTH_XRE"/>
    <property type="match status" value="1"/>
</dbReference>
<organism evidence="4 5">
    <name type="scientific">Anaeramoeba flamelloides</name>
    <dbReference type="NCBI Taxonomy" id="1746091"/>
    <lineage>
        <taxon>Eukaryota</taxon>
        <taxon>Metamonada</taxon>
        <taxon>Anaeramoebidae</taxon>
        <taxon>Anaeramoeba</taxon>
    </lineage>
</organism>
<dbReference type="GO" id="GO:0005634">
    <property type="term" value="C:nucleus"/>
    <property type="evidence" value="ECO:0007669"/>
    <property type="project" value="TreeGrafter"/>
</dbReference>
<evidence type="ECO:0000259" key="3">
    <source>
        <dbReference type="PROSITE" id="PS50943"/>
    </source>
</evidence>
<accession>A0AAV7YBN5</accession>
<comment type="caution">
    <text evidence="4">The sequence shown here is derived from an EMBL/GenBank/DDBJ whole genome shotgun (WGS) entry which is preliminary data.</text>
</comment>
<dbReference type="Pfam" id="PF01381">
    <property type="entry name" value="HTH_3"/>
    <property type="match status" value="1"/>
</dbReference>
<proteinExistence type="predicted"/>
<evidence type="ECO:0000313" key="4">
    <source>
        <dbReference type="EMBL" id="KAJ3427243.1"/>
    </source>
</evidence>
<dbReference type="AlphaFoldDB" id="A0AAV7YBN5"/>